<accession>K3VHR2</accession>
<evidence type="ECO:0000256" key="1">
    <source>
        <dbReference type="SAM" id="Phobius"/>
    </source>
</evidence>
<name>K3VHR2_FUSPC</name>
<proteinExistence type="predicted"/>
<keyword evidence="1" id="KW-1133">Transmembrane helix</keyword>
<keyword evidence="4" id="KW-1185">Reference proteome</keyword>
<feature type="transmembrane region" description="Helical" evidence="1">
    <location>
        <begin position="558"/>
        <end position="584"/>
    </location>
</feature>
<dbReference type="AlphaFoldDB" id="K3VHR2"/>
<sequence length="590" mass="67789">MSSSSSSSRPCTPELSESETYFDAICDASHNYPYNFACSTRGKKARRGVAETWDRESLHVFHPRLSDPPLKIYETCDCATPCNCQSLDANVKSLQELRSRLQSSNKIPKIRYISIQSKHSKEQLRCPINTFKYLCTYQQIPPSFLTCLYSFRRSLSAHEWCNLPQFNDDNTLLSKEKHLLPLPGLNRSGREIRYSFVLRSVESSESITTKPKSWGIRQLAVYHSFDVVSGQAFWVTCKGNSFNEELFKEALSDTRNELDSIPECFTFSLETLGMILDWCDSNWIFYINELLQNVKPQVDKARTPGIHDEARLSSDVRHATGLSSSTPSEKSPGCAAVLLHDGKHKHRVYHDDRAKRFEDRLKKLEDEDWVKKLQGFSFDDVEGLQQGLEKIQEALLVLKLNKQVVRQIREHYECVMNEYKIPILESIQTECKFSGVELFQRAKGVEANLEARQAQLEALFLLVKESKEMYNCILQYKTLQINKLYAESAKLSALKMEDIAFKTKRETSSMHIITFVTLIFLPGTFMASFFQSGILEWPSLNADEPWDLGGSWKLNTKIFGLFFGISASITLVTVMLWMFVLFMLRRSLRD</sequence>
<feature type="domain" description="CorA-like transporter" evidence="2">
    <location>
        <begin position="26"/>
        <end position="300"/>
    </location>
</feature>
<protein>
    <recommendedName>
        <fullName evidence="2">CorA-like transporter domain-containing protein</fullName>
    </recommendedName>
</protein>
<dbReference type="KEGG" id="fpu:FPSE_05791"/>
<dbReference type="GeneID" id="20364409"/>
<keyword evidence="1" id="KW-0472">Membrane</keyword>
<comment type="caution">
    <text evidence="3">The sequence shown here is derived from an EMBL/GenBank/DDBJ whole genome shotgun (WGS) entry which is preliminary data.</text>
</comment>
<dbReference type="RefSeq" id="XP_009257184.1">
    <property type="nucleotide sequence ID" value="XM_009258909.1"/>
</dbReference>
<evidence type="ECO:0000313" key="3">
    <source>
        <dbReference type="EMBL" id="EKJ74017.1"/>
    </source>
</evidence>
<dbReference type="HOGENOM" id="CLU_025521_2_0_1"/>
<evidence type="ECO:0000259" key="2">
    <source>
        <dbReference type="Pfam" id="PF26616"/>
    </source>
</evidence>
<feature type="transmembrane region" description="Helical" evidence="1">
    <location>
        <begin position="512"/>
        <end position="530"/>
    </location>
</feature>
<gene>
    <name evidence="3" type="ORF">FPSE_05791</name>
</gene>
<keyword evidence="1" id="KW-0812">Transmembrane</keyword>
<dbReference type="InterPro" id="IPR058257">
    <property type="entry name" value="CorA-like_dom"/>
</dbReference>
<dbReference type="Proteomes" id="UP000007978">
    <property type="component" value="Chromosome 3"/>
</dbReference>
<dbReference type="eggNOG" id="ENOG502SJEH">
    <property type="taxonomic scope" value="Eukaryota"/>
</dbReference>
<dbReference type="Gene3D" id="1.20.58.340">
    <property type="entry name" value="Magnesium transport protein CorA, transmembrane region"/>
    <property type="match status" value="1"/>
</dbReference>
<organism evidence="3 4">
    <name type="scientific">Fusarium pseudograminearum (strain CS3096)</name>
    <name type="common">Wheat and barley crown-rot fungus</name>
    <dbReference type="NCBI Taxonomy" id="1028729"/>
    <lineage>
        <taxon>Eukaryota</taxon>
        <taxon>Fungi</taxon>
        <taxon>Dikarya</taxon>
        <taxon>Ascomycota</taxon>
        <taxon>Pezizomycotina</taxon>
        <taxon>Sordariomycetes</taxon>
        <taxon>Hypocreomycetidae</taxon>
        <taxon>Hypocreales</taxon>
        <taxon>Nectriaceae</taxon>
        <taxon>Fusarium</taxon>
    </lineage>
</organism>
<dbReference type="OrthoDB" id="5396681at2759"/>
<dbReference type="Pfam" id="PF26616">
    <property type="entry name" value="CorA-like"/>
    <property type="match status" value="1"/>
</dbReference>
<evidence type="ECO:0000313" key="4">
    <source>
        <dbReference type="Proteomes" id="UP000007978"/>
    </source>
</evidence>
<dbReference type="EMBL" id="AFNW01000123">
    <property type="protein sequence ID" value="EKJ74017.1"/>
    <property type="molecule type" value="Genomic_DNA"/>
</dbReference>
<reference evidence="3 4" key="1">
    <citation type="journal article" date="2012" name="PLoS Pathog.">
        <title>Comparative pathogenomics reveals horizontally acquired novel virulence genes in fungi infecting cereal hosts.</title>
        <authorList>
            <person name="Gardiner D.M."/>
            <person name="McDonald M.C."/>
            <person name="Covarelli L."/>
            <person name="Solomon P.S."/>
            <person name="Rusu A.G."/>
            <person name="Marshall M."/>
            <person name="Kazan K."/>
            <person name="Chakraborty S."/>
            <person name="McDonald B.A."/>
            <person name="Manners J.M."/>
        </authorList>
    </citation>
    <scope>NUCLEOTIDE SEQUENCE [LARGE SCALE GENOMIC DNA]</scope>
    <source>
        <strain evidence="3 4">CS3096</strain>
    </source>
</reference>